<dbReference type="AlphaFoldDB" id="G6XK38"/>
<evidence type="ECO:0000313" key="3">
    <source>
        <dbReference type="EMBL" id="EHH68000.1"/>
    </source>
</evidence>
<dbReference type="PANTHER" id="PTHR30537:SF1">
    <property type="entry name" value="HTH-TYPE TRANSCRIPTIONAL REGULATOR PGRR"/>
    <property type="match status" value="1"/>
</dbReference>
<dbReference type="InterPro" id="IPR058163">
    <property type="entry name" value="LysR-type_TF_proteobact-type"/>
</dbReference>
<proteinExistence type="inferred from homology"/>
<dbReference type="GO" id="GO:0006351">
    <property type="term" value="P:DNA-templated transcription"/>
    <property type="evidence" value="ECO:0007669"/>
    <property type="project" value="TreeGrafter"/>
</dbReference>
<dbReference type="PANTHER" id="PTHR30537">
    <property type="entry name" value="HTH-TYPE TRANSCRIPTIONAL REGULATOR"/>
    <property type="match status" value="1"/>
</dbReference>
<organism evidence="3 4">
    <name type="scientific">Gluconobacter morbifer G707</name>
    <dbReference type="NCBI Taxonomy" id="1088869"/>
    <lineage>
        <taxon>Bacteria</taxon>
        <taxon>Pseudomonadati</taxon>
        <taxon>Pseudomonadota</taxon>
        <taxon>Alphaproteobacteria</taxon>
        <taxon>Acetobacterales</taxon>
        <taxon>Acetobacteraceae</taxon>
        <taxon>Gluconobacter</taxon>
    </lineage>
</organism>
<accession>G6XK38</accession>
<dbReference type="Pfam" id="PF03466">
    <property type="entry name" value="LysR_substrate"/>
    <property type="match status" value="1"/>
</dbReference>
<dbReference type="GO" id="GO:0003700">
    <property type="term" value="F:DNA-binding transcription factor activity"/>
    <property type="evidence" value="ECO:0007669"/>
    <property type="project" value="TreeGrafter"/>
</dbReference>
<dbReference type="Gene3D" id="3.40.190.290">
    <property type="match status" value="1"/>
</dbReference>
<evidence type="ECO:0000313" key="4">
    <source>
        <dbReference type="Proteomes" id="UP000004949"/>
    </source>
</evidence>
<protein>
    <submittedName>
        <fullName evidence="3">LysR family transcriptional regulator</fullName>
    </submittedName>
</protein>
<dbReference type="eggNOG" id="COG0583">
    <property type="taxonomic scope" value="Bacteria"/>
</dbReference>
<dbReference type="PATRIC" id="fig|1088869.3.peg.1762"/>
<dbReference type="STRING" id="1088869.GMO_17670"/>
<dbReference type="InterPro" id="IPR005119">
    <property type="entry name" value="LysR_subst-bd"/>
</dbReference>
<dbReference type="GO" id="GO:0043565">
    <property type="term" value="F:sequence-specific DNA binding"/>
    <property type="evidence" value="ECO:0007669"/>
    <property type="project" value="TreeGrafter"/>
</dbReference>
<dbReference type="SUPFAM" id="SSF53850">
    <property type="entry name" value="Periplasmic binding protein-like II"/>
    <property type="match status" value="1"/>
</dbReference>
<feature type="domain" description="LysR substrate-binding" evidence="2">
    <location>
        <begin position="6"/>
        <end position="101"/>
    </location>
</feature>
<reference evidence="3 4" key="1">
    <citation type="submission" date="2011-10" db="EMBL/GenBank/DDBJ databases">
        <title>Genome sequence of Gluconobacter morbifer G707, isolated from Drosophila gut.</title>
        <authorList>
            <person name="Lee W.-J."/>
            <person name="Kim E.-K."/>
        </authorList>
    </citation>
    <scope>NUCLEOTIDE SEQUENCE [LARGE SCALE GENOMIC DNA]</scope>
    <source>
        <strain evidence="3 4">G707</strain>
    </source>
</reference>
<dbReference type="Proteomes" id="UP000004949">
    <property type="component" value="Unassembled WGS sequence"/>
</dbReference>
<comment type="caution">
    <text evidence="3">The sequence shown here is derived from an EMBL/GenBank/DDBJ whole genome shotgun (WGS) entry which is preliminary data.</text>
</comment>
<keyword evidence="4" id="KW-1185">Reference proteome</keyword>
<gene>
    <name evidence="3" type="ORF">GMO_17670</name>
</gene>
<evidence type="ECO:0000256" key="1">
    <source>
        <dbReference type="ARBA" id="ARBA00009437"/>
    </source>
</evidence>
<evidence type="ECO:0000259" key="2">
    <source>
        <dbReference type="Pfam" id="PF03466"/>
    </source>
</evidence>
<dbReference type="EMBL" id="AGQV01000005">
    <property type="protein sequence ID" value="EHH68000.1"/>
    <property type="molecule type" value="Genomic_DNA"/>
</dbReference>
<sequence length="108" mass="12470">MPIHGELLAWHFHEDGRDIRVTTTTRQFVLTNLSQVRRACLARLGLAWLPSTFVSERIAAGDLMDVLGHCRKIFEPYHLYYSSRRQKPPALAAFIQSLRQVHWPESGE</sequence>
<comment type="similarity">
    <text evidence="1">Belongs to the LysR transcriptional regulatory family.</text>
</comment>
<name>G6XK38_9PROT</name>